<evidence type="ECO:0000313" key="3">
    <source>
        <dbReference type="Proteomes" id="UP001215280"/>
    </source>
</evidence>
<feature type="region of interest" description="Disordered" evidence="1">
    <location>
        <begin position="24"/>
        <end position="79"/>
    </location>
</feature>
<comment type="caution">
    <text evidence="2">The sequence shown here is derived from an EMBL/GenBank/DDBJ whole genome shotgun (WGS) entry which is preliminary data.</text>
</comment>
<dbReference type="EMBL" id="JARJLG010000022">
    <property type="protein sequence ID" value="KAJ7770971.1"/>
    <property type="molecule type" value="Genomic_DNA"/>
</dbReference>
<reference evidence="2" key="1">
    <citation type="submission" date="2023-03" db="EMBL/GenBank/DDBJ databases">
        <title>Massive genome expansion in bonnet fungi (Mycena s.s.) driven by repeated elements and novel gene families across ecological guilds.</title>
        <authorList>
            <consortium name="Lawrence Berkeley National Laboratory"/>
            <person name="Harder C.B."/>
            <person name="Miyauchi S."/>
            <person name="Viragh M."/>
            <person name="Kuo A."/>
            <person name="Thoen E."/>
            <person name="Andreopoulos B."/>
            <person name="Lu D."/>
            <person name="Skrede I."/>
            <person name="Drula E."/>
            <person name="Henrissat B."/>
            <person name="Morin E."/>
            <person name="Kohler A."/>
            <person name="Barry K."/>
            <person name="LaButti K."/>
            <person name="Morin E."/>
            <person name="Salamov A."/>
            <person name="Lipzen A."/>
            <person name="Mereny Z."/>
            <person name="Hegedus B."/>
            <person name="Baldrian P."/>
            <person name="Stursova M."/>
            <person name="Weitz H."/>
            <person name="Taylor A."/>
            <person name="Grigoriev I.V."/>
            <person name="Nagy L.G."/>
            <person name="Martin F."/>
            <person name="Kauserud H."/>
        </authorList>
    </citation>
    <scope>NUCLEOTIDE SEQUENCE</scope>
    <source>
        <strain evidence="2">CBHHK188m</strain>
    </source>
</reference>
<proteinExistence type="predicted"/>
<dbReference type="Proteomes" id="UP001215280">
    <property type="component" value="Unassembled WGS sequence"/>
</dbReference>
<evidence type="ECO:0000256" key="1">
    <source>
        <dbReference type="SAM" id="MobiDB-lite"/>
    </source>
</evidence>
<organism evidence="2 3">
    <name type="scientific">Mycena maculata</name>
    <dbReference type="NCBI Taxonomy" id="230809"/>
    <lineage>
        <taxon>Eukaryota</taxon>
        <taxon>Fungi</taxon>
        <taxon>Dikarya</taxon>
        <taxon>Basidiomycota</taxon>
        <taxon>Agaricomycotina</taxon>
        <taxon>Agaricomycetes</taxon>
        <taxon>Agaricomycetidae</taxon>
        <taxon>Agaricales</taxon>
        <taxon>Marasmiineae</taxon>
        <taxon>Mycenaceae</taxon>
        <taxon>Mycena</taxon>
    </lineage>
</organism>
<sequence length="378" mass="41793">MSPEMYFDDDDEVCPDYNVAVSRSNTATTTSSGATASSSGSSGSNGSSVHWGPPFNDPRSSPPLRSFTSHSQLRRATTQPLRLRPERYVYTYSMLAAGAPLKFLISVEPSNGRPTPGNCTFRLSLKVDGVQRPIGEPIVLRLSVDPRRLDFSVFMFPGKKNVVPAGCMFSMRVWLRVNGVDHRLFGEDELWVGKDLDFSAVTDASCARLRSATADAQVYEAVVGRARVQFIIRWQHLGERLYKYTMEYEAGGVGATLMDDLRLIVEGDPRKLAFHMYSVPMRSIPAGASHRLRVWLKTSAAPVPSDASQLPFVDSFVYQRVWKSDAFKIGARLEFEALGSRLIMGVAEGGGVPQTIVREREEPPTPVGYQQESRGCLI</sequence>
<gene>
    <name evidence="2" type="ORF">DFH07DRAFT_237395</name>
</gene>
<evidence type="ECO:0000313" key="2">
    <source>
        <dbReference type="EMBL" id="KAJ7770971.1"/>
    </source>
</evidence>
<feature type="compositionally biased region" description="Low complexity" evidence="1">
    <location>
        <begin position="24"/>
        <end position="48"/>
    </location>
</feature>
<protein>
    <submittedName>
        <fullName evidence="2">Uncharacterized protein</fullName>
    </submittedName>
</protein>
<accession>A0AAD7NQ25</accession>
<keyword evidence="3" id="KW-1185">Reference proteome</keyword>
<name>A0AAD7NQ25_9AGAR</name>
<feature type="compositionally biased region" description="Polar residues" evidence="1">
    <location>
        <begin position="66"/>
        <end position="79"/>
    </location>
</feature>
<dbReference type="AlphaFoldDB" id="A0AAD7NQ25"/>